<gene>
    <name evidence="10" type="ORF">G7071_06095</name>
</gene>
<dbReference type="FunFam" id="3.30.559.10:FF:000007">
    <property type="entry name" value="Dihydrolipoamide acetyltransferase component of pyruvate dehydrogenase complex"/>
    <property type="match status" value="1"/>
</dbReference>
<evidence type="ECO:0000313" key="11">
    <source>
        <dbReference type="Proteomes" id="UP000502035"/>
    </source>
</evidence>
<feature type="domain" description="Peripheral subunit-binding (PSBD)" evidence="9">
    <location>
        <begin position="208"/>
        <end position="245"/>
    </location>
</feature>
<dbReference type="InterPro" id="IPR000089">
    <property type="entry name" value="Biotin_lipoyl"/>
</dbReference>
<dbReference type="GO" id="GO:0005737">
    <property type="term" value="C:cytoplasm"/>
    <property type="evidence" value="ECO:0007669"/>
    <property type="project" value="TreeGrafter"/>
</dbReference>
<evidence type="ECO:0000256" key="5">
    <source>
        <dbReference type="ARBA" id="ARBA00023315"/>
    </source>
</evidence>
<dbReference type="InterPro" id="IPR023213">
    <property type="entry name" value="CAT-like_dom_sf"/>
</dbReference>
<sequence>MSEFKLPDVGEGLTEAEIVAWKVKEGDVIEINDIIVEIETAKSIVELPSPYAGTVLALLVSEGEMVQVGTPIISVGSADDAADEASGSGDGRGAPSSTAEEIDLSDMDLSNPAASGGGEGESLVGRNKAERGPQRRARRGSASPSTTAGAQAQMQVQGAFAPGGAQSDEVAAVDEPAVPATSAATAPSAPAPALVPASAQSPSDIRPLAKPPVRKLAKDLGVDLSTLTGSGADGVITRADVEGATSGAAPSGAVTDARAPSSTSGGERETREPIKGVRKMMAAAMSQSAFTSPHVTEWITVDVTATVELVAKLKKRREFKDAKVSPLLVLARAVMLAMRSTPEVNSFWDEAAQEVVLKNYVNLGIAAATPRGLVVPNVKDADRLSMLELASALGELTATAREGRTQPAEMAGGTFTITNVGVFGVDAGTPIINPGESAILCFGAINKRPWVDDAGELCVRDVTTLALSFDHRHIDGEKGSRFLADVAGILSDPGTALLY</sequence>
<evidence type="ECO:0000256" key="6">
    <source>
        <dbReference type="RuleBase" id="RU003423"/>
    </source>
</evidence>
<keyword evidence="4 6" id="KW-0450">Lipoyl</keyword>
<dbReference type="PROSITE" id="PS50968">
    <property type="entry name" value="BIOTINYL_LIPOYL"/>
    <property type="match status" value="1"/>
</dbReference>
<feature type="region of interest" description="Disordered" evidence="7">
    <location>
        <begin position="177"/>
        <end position="209"/>
    </location>
</feature>
<reference evidence="10 11" key="1">
    <citation type="submission" date="2020-03" db="EMBL/GenBank/DDBJ databases">
        <title>Nocardioides sp. nov., isolated from fish.</title>
        <authorList>
            <person name="Hyun D.-W."/>
            <person name="Bae J.-W."/>
        </authorList>
    </citation>
    <scope>NUCLEOTIDE SEQUENCE [LARGE SCALE GENOMIC DNA]</scope>
    <source>
        <strain evidence="10 11">HDW12A</strain>
    </source>
</reference>
<accession>A0A6G7YE67</accession>
<evidence type="ECO:0000256" key="7">
    <source>
        <dbReference type="SAM" id="MobiDB-lite"/>
    </source>
</evidence>
<evidence type="ECO:0000256" key="1">
    <source>
        <dbReference type="ARBA" id="ARBA00001938"/>
    </source>
</evidence>
<feature type="compositionally biased region" description="Low complexity" evidence="7">
    <location>
        <begin position="77"/>
        <end position="87"/>
    </location>
</feature>
<dbReference type="GO" id="GO:0016407">
    <property type="term" value="F:acetyltransferase activity"/>
    <property type="evidence" value="ECO:0007669"/>
    <property type="project" value="TreeGrafter"/>
</dbReference>
<organism evidence="10 11">
    <name type="scientific">Nocardioides piscis</name>
    <dbReference type="NCBI Taxonomy" id="2714938"/>
    <lineage>
        <taxon>Bacteria</taxon>
        <taxon>Bacillati</taxon>
        <taxon>Actinomycetota</taxon>
        <taxon>Actinomycetes</taxon>
        <taxon>Propionibacteriales</taxon>
        <taxon>Nocardioidaceae</taxon>
        <taxon>Nocardioides</taxon>
    </lineage>
</organism>
<evidence type="ECO:0000256" key="3">
    <source>
        <dbReference type="ARBA" id="ARBA00022679"/>
    </source>
</evidence>
<evidence type="ECO:0000256" key="4">
    <source>
        <dbReference type="ARBA" id="ARBA00022823"/>
    </source>
</evidence>
<dbReference type="Pfam" id="PF00198">
    <property type="entry name" value="2-oxoacid_dh"/>
    <property type="match status" value="1"/>
</dbReference>
<evidence type="ECO:0000259" key="8">
    <source>
        <dbReference type="PROSITE" id="PS50968"/>
    </source>
</evidence>
<evidence type="ECO:0000256" key="2">
    <source>
        <dbReference type="ARBA" id="ARBA00007317"/>
    </source>
</evidence>
<dbReference type="EC" id="2.3.1.-" evidence="6"/>
<feature type="region of interest" description="Disordered" evidence="7">
    <location>
        <begin position="244"/>
        <end position="272"/>
    </location>
</feature>
<dbReference type="KEGG" id="npi:G7071_06095"/>
<evidence type="ECO:0000259" key="9">
    <source>
        <dbReference type="PROSITE" id="PS51826"/>
    </source>
</evidence>
<dbReference type="Gene3D" id="4.10.320.10">
    <property type="entry name" value="E3-binding domain"/>
    <property type="match status" value="1"/>
</dbReference>
<dbReference type="Gene3D" id="2.40.50.100">
    <property type="match status" value="1"/>
</dbReference>
<keyword evidence="3 6" id="KW-0808">Transferase</keyword>
<dbReference type="SUPFAM" id="SSF51230">
    <property type="entry name" value="Single hybrid motif"/>
    <property type="match status" value="1"/>
</dbReference>
<proteinExistence type="inferred from homology"/>
<feature type="compositionally biased region" description="Low complexity" evidence="7">
    <location>
        <begin position="177"/>
        <end position="203"/>
    </location>
</feature>
<dbReference type="Pfam" id="PF02817">
    <property type="entry name" value="E3_binding"/>
    <property type="match status" value="1"/>
</dbReference>
<dbReference type="Gene3D" id="3.30.559.10">
    <property type="entry name" value="Chloramphenicol acetyltransferase-like domain"/>
    <property type="match status" value="1"/>
</dbReference>
<dbReference type="GO" id="GO:0031405">
    <property type="term" value="F:lipoic acid binding"/>
    <property type="evidence" value="ECO:0007669"/>
    <property type="project" value="TreeGrafter"/>
</dbReference>
<dbReference type="InterPro" id="IPR001078">
    <property type="entry name" value="2-oxoacid_DH_actylTfrase"/>
</dbReference>
<feature type="domain" description="Lipoyl-binding" evidence="8">
    <location>
        <begin position="1"/>
        <end position="76"/>
    </location>
</feature>
<feature type="region of interest" description="Disordered" evidence="7">
    <location>
        <begin position="77"/>
        <end position="152"/>
    </location>
</feature>
<dbReference type="SUPFAM" id="SSF52777">
    <property type="entry name" value="CoA-dependent acyltransferases"/>
    <property type="match status" value="1"/>
</dbReference>
<dbReference type="PROSITE" id="PS00189">
    <property type="entry name" value="LIPOYL"/>
    <property type="match status" value="1"/>
</dbReference>
<dbReference type="AlphaFoldDB" id="A0A6G7YE67"/>
<name>A0A6G7YE67_9ACTN</name>
<protein>
    <recommendedName>
        <fullName evidence="6">Dihydrolipoamide acetyltransferase component of pyruvate dehydrogenase complex</fullName>
        <ecNumber evidence="6">2.3.1.-</ecNumber>
    </recommendedName>
</protein>
<dbReference type="SUPFAM" id="SSF47005">
    <property type="entry name" value="Peripheral subunit-binding domain of 2-oxo acid dehydrogenase complex"/>
    <property type="match status" value="1"/>
</dbReference>
<keyword evidence="11" id="KW-1185">Reference proteome</keyword>
<dbReference type="InterPro" id="IPR003016">
    <property type="entry name" value="2-oxoA_DH_lipoyl-BS"/>
</dbReference>
<comment type="cofactor">
    <cofactor evidence="1 6">
        <name>(R)-lipoate</name>
        <dbReference type="ChEBI" id="CHEBI:83088"/>
    </cofactor>
</comment>
<dbReference type="EMBL" id="CP049866">
    <property type="protein sequence ID" value="QIK75060.1"/>
    <property type="molecule type" value="Genomic_DNA"/>
</dbReference>
<dbReference type="InterPro" id="IPR004167">
    <property type="entry name" value="PSBD"/>
</dbReference>
<dbReference type="PANTHER" id="PTHR43178:SF5">
    <property type="entry name" value="LIPOAMIDE ACYLTRANSFERASE COMPONENT OF BRANCHED-CHAIN ALPHA-KETO ACID DEHYDROGENASE COMPLEX, MITOCHONDRIAL"/>
    <property type="match status" value="1"/>
</dbReference>
<keyword evidence="5 6" id="KW-0012">Acyltransferase</keyword>
<dbReference type="InterPro" id="IPR036625">
    <property type="entry name" value="E3-bd_dom_sf"/>
</dbReference>
<dbReference type="RefSeq" id="WP_166316191.1">
    <property type="nucleotide sequence ID" value="NZ_CP049866.1"/>
</dbReference>
<dbReference type="PROSITE" id="PS51826">
    <property type="entry name" value="PSBD"/>
    <property type="match status" value="1"/>
</dbReference>
<dbReference type="Pfam" id="PF00364">
    <property type="entry name" value="Biotin_lipoyl"/>
    <property type="match status" value="1"/>
</dbReference>
<evidence type="ECO:0000313" key="10">
    <source>
        <dbReference type="EMBL" id="QIK75060.1"/>
    </source>
</evidence>
<dbReference type="CDD" id="cd06849">
    <property type="entry name" value="lipoyl_domain"/>
    <property type="match status" value="1"/>
</dbReference>
<dbReference type="Proteomes" id="UP000502035">
    <property type="component" value="Chromosome"/>
</dbReference>
<dbReference type="InterPro" id="IPR050743">
    <property type="entry name" value="2-oxoacid_DH_E2_comp"/>
</dbReference>
<dbReference type="InterPro" id="IPR011053">
    <property type="entry name" value="Single_hybrid_motif"/>
</dbReference>
<dbReference type="PANTHER" id="PTHR43178">
    <property type="entry name" value="DIHYDROLIPOAMIDE ACETYLTRANSFERASE COMPONENT OF PYRUVATE DEHYDROGENASE COMPLEX"/>
    <property type="match status" value="1"/>
</dbReference>
<comment type="similarity">
    <text evidence="2 6">Belongs to the 2-oxoacid dehydrogenase family.</text>
</comment>